<evidence type="ECO:0000313" key="4">
    <source>
        <dbReference type="Proteomes" id="UP001432322"/>
    </source>
</evidence>
<dbReference type="InterPro" id="IPR001304">
    <property type="entry name" value="C-type_lectin-like"/>
</dbReference>
<dbReference type="Gene3D" id="3.10.100.10">
    <property type="entry name" value="Mannose-Binding Protein A, subunit A"/>
    <property type="match status" value="1"/>
</dbReference>
<accession>A0AAV5WAS4</accession>
<feature type="non-terminal residue" evidence="3">
    <location>
        <position position="1"/>
    </location>
</feature>
<organism evidence="3 4">
    <name type="scientific">Pristionchus fissidentatus</name>
    <dbReference type="NCBI Taxonomy" id="1538716"/>
    <lineage>
        <taxon>Eukaryota</taxon>
        <taxon>Metazoa</taxon>
        <taxon>Ecdysozoa</taxon>
        <taxon>Nematoda</taxon>
        <taxon>Chromadorea</taxon>
        <taxon>Rhabditida</taxon>
        <taxon>Rhabditina</taxon>
        <taxon>Diplogasteromorpha</taxon>
        <taxon>Diplogasteroidea</taxon>
        <taxon>Neodiplogasteridae</taxon>
        <taxon>Pristionchus</taxon>
    </lineage>
</organism>
<dbReference type="Proteomes" id="UP001432322">
    <property type="component" value="Unassembled WGS sequence"/>
</dbReference>
<evidence type="ECO:0000256" key="1">
    <source>
        <dbReference type="ARBA" id="ARBA00023157"/>
    </source>
</evidence>
<dbReference type="InterPro" id="IPR050976">
    <property type="entry name" value="Snaclec"/>
</dbReference>
<dbReference type="SMART" id="SM00034">
    <property type="entry name" value="CLECT"/>
    <property type="match status" value="1"/>
</dbReference>
<dbReference type="InterPro" id="IPR016186">
    <property type="entry name" value="C-type_lectin-like/link_sf"/>
</dbReference>
<evidence type="ECO:0000259" key="2">
    <source>
        <dbReference type="SMART" id="SM00034"/>
    </source>
</evidence>
<proteinExistence type="predicted"/>
<dbReference type="AlphaFoldDB" id="A0AAV5WAS4"/>
<feature type="non-terminal residue" evidence="3">
    <location>
        <position position="135"/>
    </location>
</feature>
<sequence>DTNYISSGLACPSGYDIFFDGICSKNLGSNSFTTQKQTCSSVGGRLPIIRSPQDFDQLVQSFPSYYEYWIDLSCDGEKLVWSDGSAATYTNFNGLDFTNAHSIYQCVRVITARNEDKSASARQERKEREVHTTCI</sequence>
<dbReference type="InterPro" id="IPR016187">
    <property type="entry name" value="CTDL_fold"/>
</dbReference>
<evidence type="ECO:0000313" key="3">
    <source>
        <dbReference type="EMBL" id="GMT27117.1"/>
    </source>
</evidence>
<protein>
    <recommendedName>
        <fullName evidence="2">C-type lectin domain-containing protein</fullName>
    </recommendedName>
</protein>
<feature type="domain" description="C-type lectin" evidence="2">
    <location>
        <begin position="11"/>
        <end position="135"/>
    </location>
</feature>
<reference evidence="3" key="1">
    <citation type="submission" date="2023-10" db="EMBL/GenBank/DDBJ databases">
        <title>Genome assembly of Pristionchus species.</title>
        <authorList>
            <person name="Yoshida K."/>
            <person name="Sommer R.J."/>
        </authorList>
    </citation>
    <scope>NUCLEOTIDE SEQUENCE</scope>
    <source>
        <strain evidence="3">RS5133</strain>
    </source>
</reference>
<dbReference type="PANTHER" id="PTHR22991">
    <property type="entry name" value="PROTEIN CBG13490"/>
    <property type="match status" value="1"/>
</dbReference>
<gene>
    <name evidence="3" type="ORF">PFISCL1PPCAC_18414</name>
</gene>
<dbReference type="SUPFAM" id="SSF56436">
    <property type="entry name" value="C-type lectin-like"/>
    <property type="match status" value="1"/>
</dbReference>
<keyword evidence="4" id="KW-1185">Reference proteome</keyword>
<keyword evidence="1" id="KW-1015">Disulfide bond</keyword>
<comment type="caution">
    <text evidence="3">The sequence shown here is derived from an EMBL/GenBank/DDBJ whole genome shotgun (WGS) entry which is preliminary data.</text>
</comment>
<name>A0AAV5WAS4_9BILA</name>
<dbReference type="Pfam" id="PF00059">
    <property type="entry name" value="Lectin_C"/>
    <property type="match status" value="1"/>
</dbReference>
<dbReference type="EMBL" id="BTSY01000005">
    <property type="protein sequence ID" value="GMT27117.1"/>
    <property type="molecule type" value="Genomic_DNA"/>
</dbReference>
<dbReference type="PANTHER" id="PTHR22991:SF40">
    <property type="entry name" value="PROTEIN CBG13490"/>
    <property type="match status" value="1"/>
</dbReference>